<protein>
    <recommendedName>
        <fullName evidence="3">NADH dehydrogenase [ubiquinone] 1 beta subcomplex subunit 4</fullName>
    </recommendedName>
</protein>
<keyword evidence="2" id="KW-1185">Reference proteome</keyword>
<evidence type="ECO:0008006" key="3">
    <source>
        <dbReference type="Google" id="ProtNLM"/>
    </source>
</evidence>
<dbReference type="PANTHER" id="PTHR35479:SF4">
    <property type="entry name" value="OS01G0750800 PROTEIN"/>
    <property type="match status" value="1"/>
</dbReference>
<evidence type="ECO:0000313" key="1">
    <source>
        <dbReference type="EMBL" id="EFN51950.1"/>
    </source>
</evidence>
<name>E1ZQJ4_CHLVA</name>
<reference evidence="1 2" key="1">
    <citation type="journal article" date="2010" name="Plant Cell">
        <title>The Chlorella variabilis NC64A genome reveals adaptation to photosymbiosis, coevolution with viruses, and cryptic sex.</title>
        <authorList>
            <person name="Blanc G."/>
            <person name="Duncan G."/>
            <person name="Agarkova I."/>
            <person name="Borodovsky M."/>
            <person name="Gurnon J."/>
            <person name="Kuo A."/>
            <person name="Lindquist E."/>
            <person name="Lucas S."/>
            <person name="Pangilinan J."/>
            <person name="Polle J."/>
            <person name="Salamov A."/>
            <person name="Terry A."/>
            <person name="Yamada T."/>
            <person name="Dunigan D.D."/>
            <person name="Grigoriev I.V."/>
            <person name="Claverie J.M."/>
            <person name="Van Etten J.L."/>
        </authorList>
    </citation>
    <scope>NUCLEOTIDE SEQUENCE [LARGE SCALE GENOMIC DNA]</scope>
    <source>
        <strain evidence="1 2">NC64A</strain>
    </source>
</reference>
<dbReference type="AlphaFoldDB" id="E1ZQJ4"/>
<dbReference type="Proteomes" id="UP000008141">
    <property type="component" value="Unassembled WGS sequence"/>
</dbReference>
<dbReference type="STRING" id="554065.E1ZQJ4"/>
<organism evidence="2">
    <name type="scientific">Chlorella variabilis</name>
    <name type="common">Green alga</name>
    <dbReference type="NCBI Taxonomy" id="554065"/>
    <lineage>
        <taxon>Eukaryota</taxon>
        <taxon>Viridiplantae</taxon>
        <taxon>Chlorophyta</taxon>
        <taxon>core chlorophytes</taxon>
        <taxon>Trebouxiophyceae</taxon>
        <taxon>Chlorellales</taxon>
        <taxon>Chlorellaceae</taxon>
        <taxon>Chlorella clade</taxon>
        <taxon>Chlorella</taxon>
    </lineage>
</organism>
<dbReference type="GeneID" id="17351395"/>
<dbReference type="KEGG" id="cvr:CHLNCDRAFT_139616"/>
<dbReference type="RefSeq" id="XP_005844052.1">
    <property type="nucleotide sequence ID" value="XM_005843990.1"/>
</dbReference>
<evidence type="ECO:0000313" key="2">
    <source>
        <dbReference type="Proteomes" id="UP000008141"/>
    </source>
</evidence>
<gene>
    <name evidence="1" type="ORF">CHLNCDRAFT_139616</name>
</gene>
<dbReference type="PANTHER" id="PTHR35479">
    <property type="entry name" value="UNNAMED PRODUCT"/>
    <property type="match status" value="1"/>
</dbReference>
<dbReference type="InParanoid" id="E1ZQJ4"/>
<dbReference type="OrthoDB" id="504268at2759"/>
<proteinExistence type="predicted"/>
<sequence length="100" mass="11397">MSLLRQAASQLRGRTAAAAQHQQQRLAGNLPVKPNKFVEEWGTRREHVENEFRWDAKTLMTIALWVGVAPYAVYKGSIGEFNHVDRAYNRSERAMLGNTK</sequence>
<dbReference type="EMBL" id="GL433859">
    <property type="protein sequence ID" value="EFN51950.1"/>
    <property type="molecule type" value="Genomic_DNA"/>
</dbReference>
<dbReference type="FunCoup" id="E1ZQJ4">
    <property type="interactions" value="149"/>
</dbReference>
<accession>E1ZQJ4</accession>
<dbReference type="eggNOG" id="ENOG502S3S1">
    <property type="taxonomic scope" value="Eukaryota"/>
</dbReference>